<accession>A0A8J6JAC2</accession>
<evidence type="ECO:0000313" key="2">
    <source>
        <dbReference type="Proteomes" id="UP000607645"/>
    </source>
</evidence>
<dbReference type="EMBL" id="JACOPQ010000001">
    <property type="protein sequence ID" value="MBC5735751.1"/>
    <property type="molecule type" value="Genomic_DNA"/>
</dbReference>
<organism evidence="1 2">
    <name type="scientific">Lawsonibacter faecis</name>
    <dbReference type="NCBI Taxonomy" id="2763052"/>
    <lineage>
        <taxon>Bacteria</taxon>
        <taxon>Bacillati</taxon>
        <taxon>Bacillota</taxon>
        <taxon>Clostridia</taxon>
        <taxon>Eubacteriales</taxon>
        <taxon>Oscillospiraceae</taxon>
        <taxon>Lawsonibacter</taxon>
    </lineage>
</organism>
<reference evidence="1" key="1">
    <citation type="submission" date="2020-08" db="EMBL/GenBank/DDBJ databases">
        <title>Genome public.</title>
        <authorList>
            <person name="Liu C."/>
            <person name="Sun Q."/>
        </authorList>
    </citation>
    <scope>NUCLEOTIDE SEQUENCE</scope>
    <source>
        <strain evidence="1">NSJ-52</strain>
    </source>
</reference>
<gene>
    <name evidence="1" type="ORF">H8S62_01835</name>
</gene>
<comment type="caution">
    <text evidence="1">The sequence shown here is derived from an EMBL/GenBank/DDBJ whole genome shotgun (WGS) entry which is preliminary data.</text>
</comment>
<sequence>MAWDGNSAERLLAGGPAGLLIMAGLQEDDGSYDLIPDLQSRFGARSLLWAGQDRSTALVCTEKKITCRCDRHAPFPLLVSFIIRTLPRPARRI</sequence>
<keyword evidence="2" id="KW-1185">Reference proteome</keyword>
<dbReference type="RefSeq" id="WP_186918293.1">
    <property type="nucleotide sequence ID" value="NZ_JACOPQ010000001.1"/>
</dbReference>
<protein>
    <submittedName>
        <fullName evidence="1">Uncharacterized protein</fullName>
    </submittedName>
</protein>
<evidence type="ECO:0000313" key="1">
    <source>
        <dbReference type="EMBL" id="MBC5735751.1"/>
    </source>
</evidence>
<dbReference type="AlphaFoldDB" id="A0A8J6JAC2"/>
<dbReference type="Proteomes" id="UP000607645">
    <property type="component" value="Unassembled WGS sequence"/>
</dbReference>
<name>A0A8J6JAC2_9FIRM</name>
<proteinExistence type="predicted"/>